<dbReference type="RefSeq" id="WP_146647425.1">
    <property type="nucleotide sequence ID" value="NZ_CP012333.1"/>
</dbReference>
<sequence length="70" mass="7642">MNVAKAVDKKYETMTFKQLCEAPAAALEGVSENDAKLLEQAFGIRTIRDLGTNKYFRAAFTIANAADLEG</sequence>
<protein>
    <submittedName>
        <fullName evidence="1">Uncharacterized protein</fullName>
    </submittedName>
</protein>
<proteinExistence type="predicted"/>
<gene>
    <name evidence="1" type="ORF">AKJ09_02747</name>
</gene>
<dbReference type="KEGG" id="llu:AKJ09_02747"/>
<keyword evidence="2" id="KW-1185">Reference proteome</keyword>
<dbReference type="AlphaFoldDB" id="A0A0K1PRC2"/>
<name>A0A0K1PRC2_9BACT</name>
<evidence type="ECO:0000313" key="1">
    <source>
        <dbReference type="EMBL" id="AKU96083.1"/>
    </source>
</evidence>
<dbReference type="OrthoDB" id="332209at2"/>
<dbReference type="EMBL" id="CP012333">
    <property type="protein sequence ID" value="AKU96083.1"/>
    <property type="molecule type" value="Genomic_DNA"/>
</dbReference>
<dbReference type="STRING" id="1391654.AKJ09_02747"/>
<evidence type="ECO:0000313" key="2">
    <source>
        <dbReference type="Proteomes" id="UP000064967"/>
    </source>
</evidence>
<reference evidence="1 2" key="1">
    <citation type="submission" date="2015-08" db="EMBL/GenBank/DDBJ databases">
        <authorList>
            <person name="Babu N.S."/>
            <person name="Beckwith C.J."/>
            <person name="Beseler K.G."/>
            <person name="Brison A."/>
            <person name="Carone J.V."/>
            <person name="Caskin T.P."/>
            <person name="Diamond M."/>
            <person name="Durham M.E."/>
            <person name="Foxe J.M."/>
            <person name="Go M."/>
            <person name="Henderson B.A."/>
            <person name="Jones I.B."/>
            <person name="McGettigan J.A."/>
            <person name="Micheletti S.J."/>
            <person name="Nasrallah M.E."/>
            <person name="Ortiz D."/>
            <person name="Piller C.R."/>
            <person name="Privatt S.R."/>
            <person name="Schneider S.L."/>
            <person name="Sharp S."/>
            <person name="Smith T.C."/>
            <person name="Stanton J.D."/>
            <person name="Ullery H.E."/>
            <person name="Wilson R.J."/>
            <person name="Serrano M.G."/>
            <person name="Buck G."/>
            <person name="Lee V."/>
            <person name="Wang Y."/>
            <person name="Carvalho R."/>
            <person name="Voegtly L."/>
            <person name="Shi R."/>
            <person name="Duckworth R."/>
            <person name="Johnson A."/>
            <person name="Loviza R."/>
            <person name="Walstead R."/>
            <person name="Shah Z."/>
            <person name="Kiflezghi M."/>
            <person name="Wade K."/>
            <person name="Ball S.L."/>
            <person name="Bradley K.W."/>
            <person name="Asai D.J."/>
            <person name="Bowman C.A."/>
            <person name="Russell D.A."/>
            <person name="Pope W.H."/>
            <person name="Jacobs-Sera D."/>
            <person name="Hendrix R.W."/>
            <person name="Hatfull G.F."/>
        </authorList>
    </citation>
    <scope>NUCLEOTIDE SEQUENCE [LARGE SCALE GENOMIC DNA]</scope>
    <source>
        <strain evidence="1 2">DSM 27648</strain>
    </source>
</reference>
<organism evidence="1 2">
    <name type="scientific">Labilithrix luteola</name>
    <dbReference type="NCBI Taxonomy" id="1391654"/>
    <lineage>
        <taxon>Bacteria</taxon>
        <taxon>Pseudomonadati</taxon>
        <taxon>Myxococcota</taxon>
        <taxon>Polyangia</taxon>
        <taxon>Polyangiales</taxon>
        <taxon>Labilitrichaceae</taxon>
        <taxon>Labilithrix</taxon>
    </lineage>
</organism>
<dbReference type="Proteomes" id="UP000064967">
    <property type="component" value="Chromosome"/>
</dbReference>
<accession>A0A0K1PRC2</accession>
<dbReference type="PATRIC" id="fig|1391654.3.peg.2781"/>